<name>A0A2P6U031_CHLSO</name>
<dbReference type="OrthoDB" id="496423at2759"/>
<keyword evidence="11" id="KW-1185">Reference proteome</keyword>
<keyword evidence="6" id="KW-0226">DNA condensation</keyword>
<dbReference type="GO" id="GO:0007076">
    <property type="term" value="P:mitotic chromosome condensation"/>
    <property type="evidence" value="ECO:0007669"/>
    <property type="project" value="InterPro"/>
</dbReference>
<dbReference type="SUPFAM" id="SSF48371">
    <property type="entry name" value="ARM repeat"/>
    <property type="match status" value="1"/>
</dbReference>
<feature type="region of interest" description="Disordered" evidence="8">
    <location>
        <begin position="977"/>
        <end position="1127"/>
    </location>
</feature>
<dbReference type="Gene3D" id="1.25.10.10">
    <property type="entry name" value="Leucine-rich Repeat Variant"/>
    <property type="match status" value="2"/>
</dbReference>
<evidence type="ECO:0000256" key="1">
    <source>
        <dbReference type="ARBA" id="ARBA00004286"/>
    </source>
</evidence>
<accession>A0A2P6U031</accession>
<evidence type="ECO:0000256" key="8">
    <source>
        <dbReference type="SAM" id="MobiDB-lite"/>
    </source>
</evidence>
<gene>
    <name evidence="10" type="ORF">C2E21_1548</name>
</gene>
<keyword evidence="4" id="KW-0132">Cell division</keyword>
<dbReference type="InterPro" id="IPR011989">
    <property type="entry name" value="ARM-like"/>
</dbReference>
<keyword evidence="5" id="KW-0498">Mitosis</keyword>
<feature type="compositionally biased region" description="Polar residues" evidence="8">
    <location>
        <begin position="1111"/>
        <end position="1127"/>
    </location>
</feature>
<proteinExistence type="inferred from homology"/>
<dbReference type="InterPro" id="IPR027165">
    <property type="entry name" value="CND3"/>
</dbReference>
<evidence type="ECO:0000256" key="7">
    <source>
        <dbReference type="ARBA" id="ARBA00023306"/>
    </source>
</evidence>
<evidence type="ECO:0000256" key="4">
    <source>
        <dbReference type="ARBA" id="ARBA00022618"/>
    </source>
</evidence>
<dbReference type="EMBL" id="LHPG02000003">
    <property type="protein sequence ID" value="PRW59671.1"/>
    <property type="molecule type" value="Genomic_DNA"/>
</dbReference>
<evidence type="ECO:0000256" key="6">
    <source>
        <dbReference type="ARBA" id="ARBA00023067"/>
    </source>
</evidence>
<dbReference type="InterPro" id="IPR016024">
    <property type="entry name" value="ARM-type_fold"/>
</dbReference>
<feature type="compositionally biased region" description="Acidic residues" evidence="8">
    <location>
        <begin position="1063"/>
        <end position="1088"/>
    </location>
</feature>
<comment type="similarity">
    <text evidence="2">Belongs to the CND3 (condensin subunit 3) family.</text>
</comment>
<organism evidence="10 11">
    <name type="scientific">Chlorella sorokiniana</name>
    <name type="common">Freshwater green alga</name>
    <dbReference type="NCBI Taxonomy" id="3076"/>
    <lineage>
        <taxon>Eukaryota</taxon>
        <taxon>Viridiplantae</taxon>
        <taxon>Chlorophyta</taxon>
        <taxon>core chlorophytes</taxon>
        <taxon>Trebouxiophyceae</taxon>
        <taxon>Chlorellales</taxon>
        <taxon>Chlorellaceae</taxon>
        <taxon>Chlorella clade</taxon>
        <taxon>Chlorella</taxon>
    </lineage>
</organism>
<dbReference type="GO" id="GO:0000793">
    <property type="term" value="C:condensed chromosome"/>
    <property type="evidence" value="ECO:0007669"/>
    <property type="project" value="TreeGrafter"/>
</dbReference>
<dbReference type="Proteomes" id="UP000239899">
    <property type="component" value="Unassembled WGS sequence"/>
</dbReference>
<evidence type="ECO:0000256" key="3">
    <source>
        <dbReference type="ARBA" id="ARBA00022454"/>
    </source>
</evidence>
<evidence type="ECO:0000313" key="10">
    <source>
        <dbReference type="EMBL" id="PRW59671.1"/>
    </source>
</evidence>
<dbReference type="GO" id="GO:0000796">
    <property type="term" value="C:condensin complex"/>
    <property type="evidence" value="ECO:0007669"/>
    <property type="project" value="InterPro"/>
</dbReference>
<keyword evidence="3" id="KW-0158">Chromosome</keyword>
<dbReference type="AlphaFoldDB" id="A0A2P6U031"/>
<dbReference type="GO" id="GO:0051301">
    <property type="term" value="P:cell division"/>
    <property type="evidence" value="ECO:0007669"/>
    <property type="project" value="UniProtKB-KW"/>
</dbReference>
<feature type="compositionally biased region" description="Low complexity" evidence="8">
    <location>
        <begin position="977"/>
        <end position="993"/>
    </location>
</feature>
<feature type="compositionally biased region" description="Acidic residues" evidence="8">
    <location>
        <begin position="1004"/>
        <end position="1027"/>
    </location>
</feature>
<dbReference type="InterPro" id="IPR025977">
    <property type="entry name" value="Cnd3_C"/>
</dbReference>
<dbReference type="STRING" id="3076.A0A2P6U031"/>
<keyword evidence="7" id="KW-0131">Cell cycle</keyword>
<dbReference type="PANTHER" id="PTHR14418">
    <property type="entry name" value="CONDENSIN COMPLEX SUBUNIT 3-RELATED"/>
    <property type="match status" value="1"/>
</dbReference>
<protein>
    <submittedName>
        <fullName evidence="10">ARM repeat superfamily isoform 1</fullName>
    </submittedName>
</protein>
<comment type="caution">
    <text evidence="10">The sequence shown here is derived from an EMBL/GenBank/DDBJ whole genome shotgun (WGS) entry which is preliminary data.</text>
</comment>
<evidence type="ECO:0000256" key="2">
    <source>
        <dbReference type="ARBA" id="ARBA00006533"/>
    </source>
</evidence>
<evidence type="ECO:0000259" key="9">
    <source>
        <dbReference type="Pfam" id="PF12719"/>
    </source>
</evidence>
<dbReference type="Pfam" id="PF12719">
    <property type="entry name" value="Cnd3"/>
    <property type="match status" value="1"/>
</dbReference>
<sequence>MARGRRRSAVSMTVPQLLNEVQRGVASAHVRYSKMLWELATSDALATCEQLLTAMKHFATVAEPTLSQTRLLNFFGTFANDAEGRDAATTEDRLNFIAVLLEPLIELTGAKDHCARWRFCQLVHALVGNLPQNVEPSDALDKALGELEEAMLERLDDSQPRVRSVAVRALARLFVPGEAEDYSDCELTARMIEMLESENSTAVRKAVLATLPYSSFTHPYFVERTRDVSDDVRKMVYMAIKQRVPLPGLSTDDAVLLVRRGLGDRAPAVRAEVSKLVMQWLEDSCDGEPLRLVHQLDVQRHPEECELVLRMLLKEGQVNAVHLGRLAESDSIGLRADFSRPGAVMGPASALFWRVVCEWLKDEATERGLSAARRVGQAAEIENSKAAEANQALDAALPPTVADMADIIAQHAAAGAAARFACAQLMQLAARCMDFGDAAGRSDASLMLRRLLTDVPTGDNAEEAAAWEAAWRSPSWLRALALFLRKVYGSPKELADGMLPICGDLYTSGGFATEGFEVAEQAWVHALGVAGLLLEQLTSARQVAAAGEGHFSLRDLLDRLVQPGLRHRSAKVRREAVRCLGLYCSLDGIPTSLSSHLVVLRQVLITHGESATVRAVAAQALGDVALARGPKEVDRCLMAELAGGLLPGLDPELQQKAVVDLLLDVLRQWAEEFAGAAAAGAKKRAGVRRGSRGSADDLEALGGLGAALVEGLARLARTHLRWQAREEAEAVAAVQRGEQPRELAMEDIDAVKVLVELTLLHFNPEVEAASLATQVLPVFFQNYAELTSEHQQFLATAFLPAARLAAGEDKVSGKRITAATCTSSKVMGFLAQLLQTPYGDKQEPVGHEVLVDLLLRELYVCSAMGYEVPKPYLLALCRTVAALDVFPVGEPEDTDITARRLLELARQLLTEVPDSSMRKDLKVLLDKLHARARAHRLSTQPLTPEEIAVLIEQLQNFKEAEDVLADYPLPFDAIEQPEAPAAGGRKGAAAKTPGRGRRAAAADDSSEEEEDDGPQMPQDSDDEEDGGEERTPARVPPTASRRMPDRAARSARKPLVEAATSSSDEEEEDSEGEAAQDSEEEEGEEEDALSPLAENLSPAVRRPSKARRQSSDSVSALRQALQENRIS</sequence>
<dbReference type="PANTHER" id="PTHR14418:SF5">
    <property type="entry name" value="CONDENSIN COMPLEX SUBUNIT 3"/>
    <property type="match status" value="1"/>
</dbReference>
<evidence type="ECO:0000313" key="11">
    <source>
        <dbReference type="Proteomes" id="UP000239899"/>
    </source>
</evidence>
<evidence type="ECO:0000256" key="5">
    <source>
        <dbReference type="ARBA" id="ARBA00022776"/>
    </source>
</evidence>
<feature type="domain" description="Nuclear condensin complex subunit 3 C-terminal" evidence="9">
    <location>
        <begin position="550"/>
        <end position="881"/>
    </location>
</feature>
<reference evidence="10 11" key="1">
    <citation type="journal article" date="2018" name="Plant J.">
        <title>Genome sequences of Chlorella sorokiniana UTEX 1602 and Micractinium conductrix SAG 241.80: implications to maltose excretion by a green alga.</title>
        <authorList>
            <person name="Arriola M.B."/>
            <person name="Velmurugan N."/>
            <person name="Zhang Y."/>
            <person name="Plunkett M.H."/>
            <person name="Hondzo H."/>
            <person name="Barney B.M."/>
        </authorList>
    </citation>
    <scope>NUCLEOTIDE SEQUENCE [LARGE SCALE GENOMIC DNA]</scope>
    <source>
        <strain evidence="11">UTEX 1602</strain>
    </source>
</reference>
<comment type="subcellular location">
    <subcellularLocation>
        <location evidence="1">Chromosome</location>
    </subcellularLocation>
</comment>